<dbReference type="GO" id="GO:0005737">
    <property type="term" value="C:cytoplasm"/>
    <property type="evidence" value="ECO:0007669"/>
    <property type="project" value="UniProtKB-SubCell"/>
</dbReference>
<evidence type="ECO:0000256" key="11">
    <source>
        <dbReference type="ARBA" id="ARBA00023014"/>
    </source>
</evidence>
<dbReference type="STRING" id="1754192.A0A1Y1W3F7"/>
<dbReference type="EMBL" id="MCFG01000434">
    <property type="protein sequence ID" value="ORX67694.1"/>
    <property type="molecule type" value="Genomic_DNA"/>
</dbReference>
<dbReference type="InterPro" id="IPR013785">
    <property type="entry name" value="Aldolase_TIM"/>
</dbReference>
<evidence type="ECO:0000256" key="10">
    <source>
        <dbReference type="ARBA" id="ARBA00023004"/>
    </source>
</evidence>
<keyword evidence="6" id="KW-0489">Methyltransferase</keyword>
<proteinExistence type="predicted"/>
<dbReference type="SUPFAM" id="SSF102114">
    <property type="entry name" value="Radical SAM enzymes"/>
    <property type="match status" value="1"/>
</dbReference>
<dbReference type="GO" id="GO:0008173">
    <property type="term" value="F:RNA methyltransferase activity"/>
    <property type="evidence" value="ECO:0007669"/>
    <property type="project" value="InterPro"/>
</dbReference>
<comment type="caution">
    <text evidence="13">The sequence shown here is derived from an EMBL/GenBank/DDBJ whole genome shotgun (WGS) entry which is preliminary data.</text>
</comment>
<accession>A0A1Y1W3F7</accession>
<dbReference type="InterPro" id="IPR007197">
    <property type="entry name" value="rSAM"/>
</dbReference>
<gene>
    <name evidence="13" type="ORF">BCR32DRAFT_225873</name>
</gene>
<evidence type="ECO:0000256" key="3">
    <source>
        <dbReference type="ARBA" id="ARBA00022485"/>
    </source>
</evidence>
<evidence type="ECO:0000256" key="7">
    <source>
        <dbReference type="ARBA" id="ARBA00022679"/>
    </source>
</evidence>
<evidence type="ECO:0000256" key="1">
    <source>
        <dbReference type="ARBA" id="ARBA00001966"/>
    </source>
</evidence>
<dbReference type="GO" id="GO:0046872">
    <property type="term" value="F:metal ion binding"/>
    <property type="evidence" value="ECO:0007669"/>
    <property type="project" value="UniProtKB-KW"/>
</dbReference>
<protein>
    <recommendedName>
        <fullName evidence="12">Radical SAM core domain-containing protein</fullName>
    </recommendedName>
</protein>
<keyword evidence="5" id="KW-0698">rRNA processing</keyword>
<dbReference type="GO" id="GO:0070475">
    <property type="term" value="P:rRNA base methylation"/>
    <property type="evidence" value="ECO:0007669"/>
    <property type="project" value="InterPro"/>
</dbReference>
<sequence>MSSRKRKFELNSIWNRTKIENLFNKSNVKSLNIDKLYKYLVKNIKQKSWEKIKDFPKEGMKILNENFEFTTSKVLGAQKAEDGTTKLLVELQDGSQIEEVIMFYDTRNNEKGTGKQRATLCVSCQIGCQMACTFCATGTMGLKGSLTEGEIIEQMVHALDYADISNIVFMGMGEPLNNYNNVKAAIKMLTDSRFFALQNSHITLSTVGVIPRIMTFANDFPKCNLALSLHAPNQELRLKLIPTAKAYKLDKLINTIKQYQDKTKNSIFIEYLLIHKVNDTEKEANELGELLKDIKCTVNLIPWNSIESPNIDYKSPLHEDIVKFKEILKDYNIPSTLRQSKGNDIAGACGQLVVDQSKKGNNKKIKIVDIEDLIKKQ</sequence>
<keyword evidence="4" id="KW-0963">Cytoplasm</keyword>
<evidence type="ECO:0000313" key="14">
    <source>
        <dbReference type="Proteomes" id="UP000193944"/>
    </source>
</evidence>
<dbReference type="InterPro" id="IPR027492">
    <property type="entry name" value="RNA_MTrfase_RlmN"/>
</dbReference>
<dbReference type="GO" id="GO:0030488">
    <property type="term" value="P:tRNA methylation"/>
    <property type="evidence" value="ECO:0007669"/>
    <property type="project" value="InterPro"/>
</dbReference>
<reference evidence="13 14" key="1">
    <citation type="submission" date="2016-08" db="EMBL/GenBank/DDBJ databases">
        <title>A Parts List for Fungal Cellulosomes Revealed by Comparative Genomics.</title>
        <authorList>
            <consortium name="DOE Joint Genome Institute"/>
            <person name="Haitjema C.H."/>
            <person name="Gilmore S.P."/>
            <person name="Henske J.K."/>
            <person name="Solomon K.V."/>
            <person name="De Groot R."/>
            <person name="Kuo A."/>
            <person name="Mondo S.J."/>
            <person name="Salamov A.A."/>
            <person name="Labutti K."/>
            <person name="Zhao Z."/>
            <person name="Chiniquy J."/>
            <person name="Barry K."/>
            <person name="Brewer H.M."/>
            <person name="Purvine S.O."/>
            <person name="Wright A.T."/>
            <person name="Boxma B."/>
            <person name="Van Alen T."/>
            <person name="Hackstein J.H."/>
            <person name="Baker S.E."/>
            <person name="Grigoriev I.V."/>
            <person name="O'Malley M.A."/>
        </authorList>
    </citation>
    <scope>NUCLEOTIDE SEQUENCE [LARGE SCALE GENOMIC DNA]</scope>
    <source>
        <strain evidence="13 14">S4</strain>
    </source>
</reference>
<evidence type="ECO:0000256" key="2">
    <source>
        <dbReference type="ARBA" id="ARBA00004496"/>
    </source>
</evidence>
<dbReference type="NCBIfam" id="TIGR00048">
    <property type="entry name" value="rRNA_mod_RlmN"/>
    <property type="match status" value="1"/>
</dbReference>
<evidence type="ECO:0000313" key="13">
    <source>
        <dbReference type="EMBL" id="ORX67694.1"/>
    </source>
</evidence>
<keyword evidence="8" id="KW-0949">S-adenosyl-L-methionine</keyword>
<dbReference type="FunFam" id="3.20.20.70:FF:000164">
    <property type="entry name" value="23S rRNA methyltransferase"/>
    <property type="match status" value="1"/>
</dbReference>
<dbReference type="Pfam" id="PF04055">
    <property type="entry name" value="Radical_SAM"/>
    <property type="match status" value="1"/>
</dbReference>
<dbReference type="InterPro" id="IPR058240">
    <property type="entry name" value="rSAM_sf"/>
</dbReference>
<dbReference type="Gene3D" id="3.20.20.70">
    <property type="entry name" value="Aldolase class I"/>
    <property type="match status" value="1"/>
</dbReference>
<dbReference type="InterPro" id="IPR004383">
    <property type="entry name" value="rRNA_lsu_MTrfase_RlmN/Cfr"/>
</dbReference>
<dbReference type="InterPro" id="IPR040072">
    <property type="entry name" value="Methyltransferase_A"/>
</dbReference>
<evidence type="ECO:0000259" key="12">
    <source>
        <dbReference type="PROSITE" id="PS51918"/>
    </source>
</evidence>
<dbReference type="Proteomes" id="UP000193944">
    <property type="component" value="Unassembled WGS sequence"/>
</dbReference>
<feature type="domain" description="Radical SAM core" evidence="12">
    <location>
        <begin position="114"/>
        <end position="344"/>
    </location>
</feature>
<keyword evidence="9" id="KW-0479">Metal-binding</keyword>
<dbReference type="SFLD" id="SFLDF00275">
    <property type="entry name" value="adenosine_C2_methyltransferase"/>
    <property type="match status" value="1"/>
</dbReference>
<evidence type="ECO:0000256" key="5">
    <source>
        <dbReference type="ARBA" id="ARBA00022552"/>
    </source>
</evidence>
<reference evidence="13 14" key="2">
    <citation type="submission" date="2016-08" db="EMBL/GenBank/DDBJ databases">
        <title>Pervasive Adenine N6-methylation of Active Genes in Fungi.</title>
        <authorList>
            <consortium name="DOE Joint Genome Institute"/>
            <person name="Mondo S.J."/>
            <person name="Dannebaum R.O."/>
            <person name="Kuo R.C."/>
            <person name="Labutti K."/>
            <person name="Haridas S."/>
            <person name="Kuo A."/>
            <person name="Salamov A."/>
            <person name="Ahrendt S.R."/>
            <person name="Lipzen A."/>
            <person name="Sullivan W."/>
            <person name="Andreopoulos W.B."/>
            <person name="Clum A."/>
            <person name="Lindquist E."/>
            <person name="Daum C."/>
            <person name="Ramamoorthy G.K."/>
            <person name="Gryganskyi A."/>
            <person name="Culley D."/>
            <person name="Magnuson J.K."/>
            <person name="James T.Y."/>
            <person name="O'Malley M.A."/>
            <person name="Stajich J.E."/>
            <person name="Spatafora J.W."/>
            <person name="Visel A."/>
            <person name="Grigoriev I.V."/>
        </authorList>
    </citation>
    <scope>NUCLEOTIDE SEQUENCE [LARGE SCALE GENOMIC DNA]</scope>
    <source>
        <strain evidence="13 14">S4</strain>
    </source>
</reference>
<evidence type="ECO:0000256" key="9">
    <source>
        <dbReference type="ARBA" id="ARBA00022723"/>
    </source>
</evidence>
<dbReference type="PANTHER" id="PTHR30544">
    <property type="entry name" value="23S RRNA METHYLTRANSFERASE"/>
    <property type="match status" value="1"/>
</dbReference>
<dbReference type="OrthoDB" id="538249at2759"/>
<dbReference type="CDD" id="cd01335">
    <property type="entry name" value="Radical_SAM"/>
    <property type="match status" value="1"/>
</dbReference>
<name>A0A1Y1W3F7_9FUNG</name>
<evidence type="ECO:0000256" key="4">
    <source>
        <dbReference type="ARBA" id="ARBA00022490"/>
    </source>
</evidence>
<keyword evidence="10" id="KW-0408">Iron</keyword>
<evidence type="ECO:0000256" key="6">
    <source>
        <dbReference type="ARBA" id="ARBA00022603"/>
    </source>
</evidence>
<dbReference type="PROSITE" id="PS51918">
    <property type="entry name" value="RADICAL_SAM"/>
    <property type="match status" value="1"/>
</dbReference>
<keyword evidence="14" id="KW-1185">Reference proteome</keyword>
<dbReference type="SFLD" id="SFLDS00029">
    <property type="entry name" value="Radical_SAM"/>
    <property type="match status" value="1"/>
</dbReference>
<evidence type="ECO:0000256" key="8">
    <source>
        <dbReference type="ARBA" id="ARBA00022691"/>
    </source>
</evidence>
<comment type="subcellular location">
    <subcellularLocation>
        <location evidence="2">Cytoplasm</location>
    </subcellularLocation>
</comment>
<keyword evidence="11" id="KW-0411">Iron-sulfur</keyword>
<dbReference type="AlphaFoldDB" id="A0A1Y1W3F7"/>
<dbReference type="PIRSF" id="PIRSF006004">
    <property type="entry name" value="CHP00048"/>
    <property type="match status" value="1"/>
</dbReference>
<dbReference type="PANTHER" id="PTHR30544:SF8">
    <property type="entry name" value="RADICAL SAM SUPERFAMILY PROTEIN"/>
    <property type="match status" value="1"/>
</dbReference>
<comment type="cofactor">
    <cofactor evidence="1">
        <name>[4Fe-4S] cluster</name>
        <dbReference type="ChEBI" id="CHEBI:49883"/>
    </cofactor>
</comment>
<keyword evidence="7" id="KW-0808">Transferase</keyword>
<organism evidence="13 14">
    <name type="scientific">Anaeromyces robustus</name>
    <dbReference type="NCBI Taxonomy" id="1754192"/>
    <lineage>
        <taxon>Eukaryota</taxon>
        <taxon>Fungi</taxon>
        <taxon>Fungi incertae sedis</taxon>
        <taxon>Chytridiomycota</taxon>
        <taxon>Chytridiomycota incertae sedis</taxon>
        <taxon>Neocallimastigomycetes</taxon>
        <taxon>Neocallimastigales</taxon>
        <taxon>Neocallimastigaceae</taxon>
        <taxon>Anaeromyces</taxon>
    </lineage>
</organism>
<keyword evidence="3" id="KW-0004">4Fe-4S</keyword>
<dbReference type="SFLD" id="SFLDG01062">
    <property type="entry name" value="methyltransferase_(Class_A)"/>
    <property type="match status" value="1"/>
</dbReference>
<dbReference type="GO" id="GO:0051539">
    <property type="term" value="F:4 iron, 4 sulfur cluster binding"/>
    <property type="evidence" value="ECO:0007669"/>
    <property type="project" value="UniProtKB-KW"/>
</dbReference>